<evidence type="ECO:0000313" key="2">
    <source>
        <dbReference type="Proteomes" id="UP000298729"/>
    </source>
</evidence>
<protein>
    <submittedName>
        <fullName evidence="1">Minor tail protein</fullName>
    </submittedName>
</protein>
<dbReference type="Proteomes" id="UP000298729">
    <property type="component" value="Segment"/>
</dbReference>
<dbReference type="GeneID" id="80090755"/>
<gene>
    <name evidence="1" type="primary">12</name>
    <name evidence="1" type="ORF">SEA_IDAHO_12</name>
</gene>
<accession>A0A4D6TBJ8</accession>
<organism evidence="1 2">
    <name type="scientific">Arthrobacter phage Idaho</name>
    <dbReference type="NCBI Taxonomy" id="2565509"/>
    <lineage>
        <taxon>Viruses</taxon>
        <taxon>Duplodnaviria</taxon>
        <taxon>Heunggongvirae</taxon>
        <taxon>Uroviricota</taxon>
        <taxon>Caudoviricetes</taxon>
        <taxon>Feeclasvirinae</taxon>
        <taxon>Idahovirus</taxon>
        <taxon>Idahovirus idaho</taxon>
    </lineage>
</organism>
<dbReference type="RefSeq" id="YP_010761509.1">
    <property type="nucleotide sequence ID" value="NC_073597.1"/>
</dbReference>
<sequence>MTDLTYPYDARAFELVKQSHRQDGASTLILDGEELPVVLRDVQVTMDESWSPFVQFQAEGVAPEDAALLARIDPRAKALVDVRAGYVYEDGTADIQRLALVQLQSRRAILPSNSMPLVGHGAELRAHESKWIKATTTKTFTGVMEALQFLVNYAQGNKTAAWVATVDPGYRPDLVSAVVLEQGADVWRVMNEIALSAELRLWADENGVWNLAPKVTLAGVTAAFLVQGPNTTVKEVEDVLSRDGWYNAAVLKYTWRDAGGVDQVVYGTYAPAAPSGLDQGAGCCTYSAERPGPISQYQANLNAKSVVSNLSTRGDSYVVKSVAMYWLRPGMTVQVDLANGTSARHIIRRIAFQVSTGTMTLTTREPNNTEE</sequence>
<name>A0A4D6TBJ8_9CAUD</name>
<keyword evidence="2" id="KW-1185">Reference proteome</keyword>
<reference evidence="1 2" key="1">
    <citation type="submission" date="2019-04" db="EMBL/GenBank/DDBJ databases">
        <authorList>
            <person name="Oduselu T.J."/>
            <person name="Taiwo A.E."/>
            <person name="Ayodele I.E."/>
            <person name="Oyebamiji T.O."/>
            <person name="Atoyebi A.N."/>
            <person name="Omolola C.M."/>
            <person name="Lazarus F.U."/>
            <person name="Jose L.A."/>
            <person name="Akinlolu E.A."/>
            <person name="Ojebola B.M."/>
            <person name="Olatinwo S.O."/>
            <person name="Raifu M.K."/>
            <person name="Adebiyi I."/>
            <person name="Ogunleye V.O."/>
            <person name="Faleye T.O.C."/>
            <person name="Bakarey A.S."/>
            <person name="Adewumi O.M."/>
            <person name="Anetor J.I."/>
            <person name="Ademowo O.G."/>
            <person name="Garlena R.A."/>
            <person name="Russell D.A."/>
            <person name="Pope W.H."/>
            <person name="Jacobs-Sera D."/>
            <person name="Hatfull G.F."/>
        </authorList>
    </citation>
    <scope>NUCLEOTIDE SEQUENCE [LARGE SCALE GENOMIC DNA]</scope>
</reference>
<dbReference type="EMBL" id="MK757448">
    <property type="protein sequence ID" value="QCG78277.1"/>
    <property type="molecule type" value="Genomic_DNA"/>
</dbReference>
<proteinExistence type="predicted"/>
<dbReference type="KEGG" id="vg:80090755"/>
<evidence type="ECO:0000313" key="1">
    <source>
        <dbReference type="EMBL" id="QCG78277.1"/>
    </source>
</evidence>